<dbReference type="Gene3D" id="2.20.28.10">
    <property type="match status" value="1"/>
</dbReference>
<dbReference type="GO" id="GO:0005634">
    <property type="term" value="C:nucleus"/>
    <property type="evidence" value="ECO:0007669"/>
    <property type="project" value="UniProtKB-SubCell"/>
</dbReference>
<dbReference type="SUPFAM" id="SSF50249">
    <property type="entry name" value="Nucleic acid-binding proteins"/>
    <property type="match status" value="1"/>
</dbReference>
<evidence type="ECO:0000256" key="13">
    <source>
        <dbReference type="SAM" id="MobiDB-lite"/>
    </source>
</evidence>
<keyword evidence="14" id="KW-0812">Transmembrane</keyword>
<dbReference type="GO" id="GO:0042555">
    <property type="term" value="C:MCM complex"/>
    <property type="evidence" value="ECO:0007669"/>
    <property type="project" value="InterPro"/>
</dbReference>
<dbReference type="GO" id="GO:0006271">
    <property type="term" value="P:DNA strand elongation involved in DNA replication"/>
    <property type="evidence" value="ECO:0007669"/>
    <property type="project" value="TreeGrafter"/>
</dbReference>
<protein>
    <recommendedName>
        <fullName evidence="3">DNA helicase</fullName>
        <ecNumber evidence="3">3.6.4.12</ecNumber>
    </recommendedName>
</protein>
<evidence type="ECO:0000256" key="11">
    <source>
        <dbReference type="ARBA" id="ARBA00047995"/>
    </source>
</evidence>
<dbReference type="InterPro" id="IPR018525">
    <property type="entry name" value="MCM_CS"/>
</dbReference>
<keyword evidence="18" id="KW-1185">Reference proteome</keyword>
<dbReference type="InterPro" id="IPR012340">
    <property type="entry name" value="NA-bd_OB-fold"/>
</dbReference>
<evidence type="ECO:0000256" key="3">
    <source>
        <dbReference type="ARBA" id="ARBA00012551"/>
    </source>
</evidence>
<reference evidence="17" key="3">
    <citation type="submission" date="2022-06" db="UniProtKB">
        <authorList>
            <consortium name="EnsemblMetazoa"/>
        </authorList>
    </citation>
    <scope>IDENTIFICATION</scope>
</reference>
<evidence type="ECO:0000313" key="17">
    <source>
        <dbReference type="EnsemblMetazoa" id="KAF7494374.1"/>
    </source>
</evidence>
<feature type="domain" description="MCM C-terminal AAA(+) ATPase" evidence="15">
    <location>
        <begin position="296"/>
        <end position="502"/>
    </location>
</feature>
<dbReference type="GO" id="GO:1902975">
    <property type="term" value="P:mitotic DNA replication initiation"/>
    <property type="evidence" value="ECO:0007669"/>
    <property type="project" value="TreeGrafter"/>
</dbReference>
<feature type="transmembrane region" description="Helical" evidence="14">
    <location>
        <begin position="1072"/>
        <end position="1094"/>
    </location>
</feature>
<dbReference type="Pfam" id="PF14551">
    <property type="entry name" value="MCM_N"/>
    <property type="match status" value="1"/>
</dbReference>
<dbReference type="PRINTS" id="PR01657">
    <property type="entry name" value="MCMFAMILY"/>
</dbReference>
<dbReference type="PANTHER" id="PTHR11630">
    <property type="entry name" value="DNA REPLICATION LICENSING FACTOR MCM FAMILY MEMBER"/>
    <property type="match status" value="1"/>
</dbReference>
<dbReference type="AlphaFoldDB" id="A0A834RD19"/>
<evidence type="ECO:0000313" key="18">
    <source>
        <dbReference type="Proteomes" id="UP000070412"/>
    </source>
</evidence>
<dbReference type="InterPro" id="IPR008046">
    <property type="entry name" value="Mcm3"/>
</dbReference>
<name>A0A834RD19_SARSC</name>
<evidence type="ECO:0000313" key="16">
    <source>
        <dbReference type="EMBL" id="KAF7494374.1"/>
    </source>
</evidence>
<dbReference type="Gene3D" id="3.40.50.300">
    <property type="entry name" value="P-loop containing nucleotide triphosphate hydrolases"/>
    <property type="match status" value="1"/>
</dbReference>
<dbReference type="Pfam" id="PF17207">
    <property type="entry name" value="MCM_OB"/>
    <property type="match status" value="1"/>
</dbReference>
<accession>A0A834RD19</accession>
<keyword evidence="14" id="KW-0472">Membrane</keyword>
<dbReference type="Pfam" id="PF23191">
    <property type="entry name" value="WHD_MCM3_C"/>
    <property type="match status" value="1"/>
</dbReference>
<dbReference type="EC" id="3.6.4.12" evidence="3"/>
<dbReference type="PRINTS" id="PR01659">
    <property type="entry name" value="MCMPROTEIN3"/>
</dbReference>
<evidence type="ECO:0000256" key="6">
    <source>
        <dbReference type="ARBA" id="ARBA00022801"/>
    </source>
</evidence>
<dbReference type="GO" id="GO:0017116">
    <property type="term" value="F:single-stranded DNA helicase activity"/>
    <property type="evidence" value="ECO:0007669"/>
    <property type="project" value="TreeGrafter"/>
</dbReference>
<dbReference type="InterPro" id="IPR056575">
    <property type="entry name" value="WH_MCM3_C"/>
</dbReference>
<dbReference type="SMART" id="SM00350">
    <property type="entry name" value="MCM"/>
    <property type="match status" value="1"/>
</dbReference>
<feature type="region of interest" description="Disordered" evidence="13">
    <location>
        <begin position="663"/>
        <end position="718"/>
    </location>
</feature>
<reference evidence="18" key="1">
    <citation type="journal article" date="2020" name="PLoS Negl. Trop. Dis.">
        <title>High-quality nuclear genome for Sarcoptes scabiei-A critical resource for a neglected parasite.</title>
        <authorList>
            <person name="Korhonen P.K."/>
            <person name="Gasser R.B."/>
            <person name="Ma G."/>
            <person name="Wang T."/>
            <person name="Stroehlein A.J."/>
            <person name="Young N.D."/>
            <person name="Ang C.S."/>
            <person name="Fernando D.D."/>
            <person name="Lu H.C."/>
            <person name="Taylor S."/>
            <person name="Reynolds S.L."/>
            <person name="Mofiz E."/>
            <person name="Najaraj S.H."/>
            <person name="Gowda H."/>
            <person name="Madugundu A."/>
            <person name="Renuse S."/>
            <person name="Holt D."/>
            <person name="Pandey A."/>
            <person name="Papenfuss A.T."/>
            <person name="Fischer K."/>
        </authorList>
    </citation>
    <scope>NUCLEOTIDE SEQUENCE [LARGE SCALE GENOMIC DNA]</scope>
</reference>
<dbReference type="Gene3D" id="3.30.1640.10">
    <property type="entry name" value="mini-chromosome maintenance (MCM) complex, chain A, domain 1"/>
    <property type="match status" value="1"/>
</dbReference>
<sequence>MPLIDIGPDASDAERREKQSQYLDFLDDENDQGIYSTAIKHMIKTRQQRLIVNINDLRRKLPSRTRLLLKNGIDEIVLFQNALRDYISHHAPDFLEQYEEFLIGLEGSFGSHHVTPRNLSTNLLGCIIAVEGIVTRCSIVRPKIVRSVHYCPATKKKHERRFTDLTSLSAFPSSSAYPTKDEDGNLLETEFGLSTYKDHQILSIQEMPEKAPAGQLPRSIDIIADDDLVDTCKPGDRVLIVGPYRCLPNKQGYYTSGTFRTVVLANNINQLNKEVKAEIMREDIKRCQRFSRNKDVFEILARSLAPSIYGHEYIKKALLCMLLGGLEKILPNGTRLRGDINVLLIGDPSVSKSQLLRYVLHCAPRAVATTGRGSSGVGLTAAVTTDPETGDRRLEAGAMVLADRGVVCIDEFDKMSDIDRTAIHEVMEQGQVTITKAGIQARLNARCSVLAAANPVYGRYDQYKTPHDNIGMQDSLLSRFDLLFIMLDKNDIANDTEISEHVVRVHRYRQPGEQDGEPLPIISSADFLSTKNPDKMDDEEQETVIFEKYDPLLHGKRKRNEKFVTIDFMRKYVHIAKQIKPMLTKEAIDIIAEEYSKLRVYDLEMNDVCRTQPITARTMETLIRLSTAHARARLSKVIEAVDAKAAVEMVQFSHFQKVLEKPHKRKRVDGADSDAESNEEDFDEMYPEETKASQSTGTKSRPKKQDEDTAIEMMDDKSISKNELTTTITAVEMSIPESEIGSISDSRLKEFRQILYKIFRDSKLSSIPIDQITEKIMKESAKLTKGEVKSALSLMQDRNQIFIADNMSYPKQIGIIESNREHLIVDEEGKINLLTIGLMNEEIAILTKNLMIMWMKAKRSLNTNTNRLYLRGNFVSIYELWPELKRSKEFQSIISHRFNCVIRRDSRGPFLMFFGHNSSLNYYPFQRELNYFNQTKSNRFEDGLISTITSGRDLAIIEKDSQYKLKIQSKKFLNLCLGSLRSIYPKIYFWPNRCLHSSRFFQKIQLGFETESIWYLLTTTGLVYSLTIIIENDQEKIVVPGKLYDFGWKNLTDFLVDNFEKTIFPSKTYQKFFQIIWLSQTLTIVSLAIIWMILSKLSRT</sequence>
<dbReference type="InterPro" id="IPR033762">
    <property type="entry name" value="MCM_OB"/>
</dbReference>
<comment type="similarity">
    <text evidence="2 12">Belongs to the MCM family.</text>
</comment>
<dbReference type="Pfam" id="PF00493">
    <property type="entry name" value="MCM"/>
    <property type="match status" value="1"/>
</dbReference>
<keyword evidence="6" id="KW-0378">Hydrolase</keyword>
<dbReference type="Proteomes" id="UP000070412">
    <property type="component" value="Unassembled WGS sequence"/>
</dbReference>
<dbReference type="Gene3D" id="2.40.50.140">
    <property type="entry name" value="Nucleic acid-binding proteins"/>
    <property type="match status" value="1"/>
</dbReference>
<dbReference type="SMART" id="SM00382">
    <property type="entry name" value="AAA"/>
    <property type="match status" value="1"/>
</dbReference>
<dbReference type="PROSITE" id="PS00847">
    <property type="entry name" value="MCM_1"/>
    <property type="match status" value="1"/>
</dbReference>
<evidence type="ECO:0000256" key="12">
    <source>
        <dbReference type="RuleBase" id="RU004070"/>
    </source>
</evidence>
<dbReference type="EMBL" id="WVUK01000053">
    <property type="protein sequence ID" value="KAF7494374.1"/>
    <property type="molecule type" value="Genomic_DNA"/>
</dbReference>
<evidence type="ECO:0000256" key="5">
    <source>
        <dbReference type="ARBA" id="ARBA00022741"/>
    </source>
</evidence>
<keyword evidence="8 12" id="KW-0067">ATP-binding</keyword>
<dbReference type="InterPro" id="IPR031327">
    <property type="entry name" value="MCM"/>
</dbReference>
<keyword evidence="4" id="KW-0235">DNA replication</keyword>
<dbReference type="InterPro" id="IPR041562">
    <property type="entry name" value="MCM_lid"/>
</dbReference>
<dbReference type="InterPro" id="IPR027417">
    <property type="entry name" value="P-loop_NTPase"/>
</dbReference>
<dbReference type="GO" id="GO:0000727">
    <property type="term" value="P:double-strand break repair via break-induced replication"/>
    <property type="evidence" value="ECO:0007669"/>
    <property type="project" value="TreeGrafter"/>
</dbReference>
<evidence type="ECO:0000259" key="15">
    <source>
        <dbReference type="PROSITE" id="PS50051"/>
    </source>
</evidence>
<keyword evidence="5 12" id="KW-0547">Nucleotide-binding</keyword>
<keyword evidence="10" id="KW-0539">Nucleus</keyword>
<dbReference type="CDD" id="cd17754">
    <property type="entry name" value="MCM3"/>
    <property type="match status" value="1"/>
</dbReference>
<keyword evidence="9 12" id="KW-0238">DNA-binding</keyword>
<evidence type="ECO:0000256" key="1">
    <source>
        <dbReference type="ARBA" id="ARBA00004123"/>
    </source>
</evidence>
<evidence type="ECO:0000256" key="7">
    <source>
        <dbReference type="ARBA" id="ARBA00022806"/>
    </source>
</evidence>
<dbReference type="Pfam" id="PF17855">
    <property type="entry name" value="MCM_lid"/>
    <property type="match status" value="1"/>
</dbReference>
<evidence type="ECO:0000256" key="2">
    <source>
        <dbReference type="ARBA" id="ARBA00008010"/>
    </source>
</evidence>
<proteinExistence type="inferred from homology"/>
<dbReference type="SUPFAM" id="SSF52540">
    <property type="entry name" value="P-loop containing nucleoside triphosphate hydrolases"/>
    <property type="match status" value="1"/>
</dbReference>
<dbReference type="PROSITE" id="PS50051">
    <property type="entry name" value="MCM_2"/>
    <property type="match status" value="1"/>
</dbReference>
<dbReference type="InterPro" id="IPR001208">
    <property type="entry name" value="MCM_dom"/>
</dbReference>
<dbReference type="FunFam" id="2.20.28.10:FF:000008">
    <property type="entry name" value="DNA helicase"/>
    <property type="match status" value="1"/>
</dbReference>
<evidence type="ECO:0000256" key="10">
    <source>
        <dbReference type="ARBA" id="ARBA00023242"/>
    </source>
</evidence>
<evidence type="ECO:0000256" key="8">
    <source>
        <dbReference type="ARBA" id="ARBA00022840"/>
    </source>
</evidence>
<dbReference type="InterPro" id="IPR003593">
    <property type="entry name" value="AAA+_ATPase"/>
</dbReference>
<dbReference type="InterPro" id="IPR027925">
    <property type="entry name" value="MCM_N"/>
</dbReference>
<comment type="catalytic activity">
    <reaction evidence="11">
        <text>ATP + H2O = ADP + phosphate + H(+)</text>
        <dbReference type="Rhea" id="RHEA:13065"/>
        <dbReference type="ChEBI" id="CHEBI:15377"/>
        <dbReference type="ChEBI" id="CHEBI:15378"/>
        <dbReference type="ChEBI" id="CHEBI:30616"/>
        <dbReference type="ChEBI" id="CHEBI:43474"/>
        <dbReference type="ChEBI" id="CHEBI:456216"/>
        <dbReference type="EC" id="3.6.4.12"/>
    </reaction>
</comment>
<dbReference type="OrthoDB" id="1882346at2759"/>
<reference evidence="16" key="2">
    <citation type="submission" date="2020-01" db="EMBL/GenBank/DDBJ databases">
        <authorList>
            <person name="Korhonen P.K.K."/>
            <person name="Guangxu M.G."/>
            <person name="Wang T.W."/>
            <person name="Stroehlein A.J.S."/>
            <person name="Young N.D."/>
            <person name="Ang C.-S.A."/>
            <person name="Fernando D.W.F."/>
            <person name="Lu H.L."/>
            <person name="Taylor S.T."/>
            <person name="Ehtesham M.E.M."/>
            <person name="Najaraj S.H.N."/>
            <person name="Harsha G.H.G."/>
            <person name="Madugundu A.M."/>
            <person name="Renuse S.R."/>
            <person name="Holt D.H."/>
            <person name="Pandey A.P."/>
            <person name="Papenfuss A.P."/>
            <person name="Gasser R.B.G."/>
            <person name="Fischer K.F."/>
        </authorList>
    </citation>
    <scope>NUCLEOTIDE SEQUENCE</scope>
    <source>
        <strain evidence="16">SSS_KF_BRIS2020</strain>
    </source>
</reference>
<dbReference type="PANTHER" id="PTHR11630:SF46">
    <property type="entry name" value="DNA REPLICATION LICENSING FACTOR MCM3-RELATED"/>
    <property type="match status" value="1"/>
</dbReference>
<keyword evidence="14" id="KW-1133">Transmembrane helix</keyword>
<dbReference type="GO" id="GO:0005524">
    <property type="term" value="F:ATP binding"/>
    <property type="evidence" value="ECO:0007669"/>
    <property type="project" value="UniProtKB-KW"/>
</dbReference>
<evidence type="ECO:0000256" key="4">
    <source>
        <dbReference type="ARBA" id="ARBA00022705"/>
    </source>
</evidence>
<dbReference type="EnsemblMetazoa" id="SSS_5840s_mrna">
    <property type="protein sequence ID" value="KAF7494374.1"/>
    <property type="gene ID" value="SSS_5840"/>
</dbReference>
<evidence type="ECO:0000256" key="14">
    <source>
        <dbReference type="SAM" id="Phobius"/>
    </source>
</evidence>
<evidence type="ECO:0000256" key="9">
    <source>
        <dbReference type="ARBA" id="ARBA00023125"/>
    </source>
</evidence>
<comment type="subcellular location">
    <subcellularLocation>
        <location evidence="1">Nucleus</location>
    </subcellularLocation>
</comment>
<feature type="compositionally biased region" description="Acidic residues" evidence="13">
    <location>
        <begin position="671"/>
        <end position="687"/>
    </location>
</feature>
<dbReference type="GO" id="GO:0003697">
    <property type="term" value="F:single-stranded DNA binding"/>
    <property type="evidence" value="ECO:0007669"/>
    <property type="project" value="TreeGrafter"/>
</dbReference>
<keyword evidence="7" id="KW-0347">Helicase</keyword>
<dbReference type="GO" id="GO:0016787">
    <property type="term" value="F:hydrolase activity"/>
    <property type="evidence" value="ECO:0007669"/>
    <property type="project" value="UniProtKB-KW"/>
</dbReference>
<gene>
    <name evidence="16" type="ORF">SSS_5840</name>
</gene>
<organism evidence="16">
    <name type="scientific">Sarcoptes scabiei</name>
    <name type="common">Itch mite</name>
    <name type="synonym">Acarus scabiei</name>
    <dbReference type="NCBI Taxonomy" id="52283"/>
    <lineage>
        <taxon>Eukaryota</taxon>
        <taxon>Metazoa</taxon>
        <taxon>Ecdysozoa</taxon>
        <taxon>Arthropoda</taxon>
        <taxon>Chelicerata</taxon>
        <taxon>Arachnida</taxon>
        <taxon>Acari</taxon>
        <taxon>Acariformes</taxon>
        <taxon>Sarcoptiformes</taxon>
        <taxon>Astigmata</taxon>
        <taxon>Psoroptidia</taxon>
        <taxon>Sarcoptoidea</taxon>
        <taxon>Sarcoptidae</taxon>
        <taxon>Sarcoptinae</taxon>
        <taxon>Sarcoptes</taxon>
    </lineage>
</organism>